<dbReference type="GO" id="GO:0016020">
    <property type="term" value="C:membrane"/>
    <property type="evidence" value="ECO:0007669"/>
    <property type="project" value="UniProtKB-SubCell"/>
</dbReference>
<keyword evidence="2" id="KW-0812">Transmembrane</keyword>
<dbReference type="InterPro" id="IPR017452">
    <property type="entry name" value="GPCR_Rhodpsn_7TM"/>
</dbReference>
<dbReference type="OrthoDB" id="5820127at2759"/>
<accession>A0A8R1UV33</accession>
<evidence type="ECO:0000256" key="3">
    <source>
        <dbReference type="ARBA" id="ARBA00022989"/>
    </source>
</evidence>
<dbReference type="EnsemblMetazoa" id="PPA41555.1">
    <property type="protein sequence ID" value="PPA41555.1"/>
    <property type="gene ID" value="WBGene00279924"/>
</dbReference>
<dbReference type="Pfam" id="PF10320">
    <property type="entry name" value="7TM_GPCR_Srsx"/>
    <property type="match status" value="1"/>
</dbReference>
<dbReference type="PANTHER" id="PTHR23360">
    <property type="entry name" value="G-PROTEIN COUPLED RECEPTORS FAMILY 1 PROFILE DOMAIN-CONTAINING PROTEIN-RELATED"/>
    <property type="match status" value="1"/>
</dbReference>
<dbReference type="SMART" id="SM01381">
    <property type="entry name" value="7TM_GPCR_Srsx"/>
    <property type="match status" value="1"/>
</dbReference>
<keyword evidence="3" id="KW-1133">Transmembrane helix</keyword>
<dbReference type="PANTHER" id="PTHR23360:SF5">
    <property type="entry name" value="G-PROTEIN COUPLED RECEPTORS FAMILY 1 PROFILE DOMAIN-CONTAINING PROTEIN"/>
    <property type="match status" value="1"/>
</dbReference>
<keyword evidence="6" id="KW-1185">Reference proteome</keyword>
<gene>
    <name evidence="5" type="primary">WBGene00279924</name>
</gene>
<comment type="subcellular location">
    <subcellularLocation>
        <location evidence="1">Membrane</location>
    </subcellularLocation>
</comment>
<evidence type="ECO:0000313" key="6">
    <source>
        <dbReference type="Proteomes" id="UP000005239"/>
    </source>
</evidence>
<dbReference type="PROSITE" id="PS50262">
    <property type="entry name" value="G_PROTEIN_RECEP_F1_2"/>
    <property type="match status" value="1"/>
</dbReference>
<keyword evidence="4" id="KW-0472">Membrane</keyword>
<accession>A0A2A6CLS6</accession>
<dbReference type="InterPro" id="IPR047130">
    <property type="entry name" value="7TM_GPCR_Srsx_nematod"/>
</dbReference>
<name>A0A2A6CLS6_PRIPA</name>
<dbReference type="PROSITE" id="PS00237">
    <property type="entry name" value="G_PROTEIN_RECEP_F1_1"/>
    <property type="match status" value="1"/>
</dbReference>
<dbReference type="Gene3D" id="1.20.1070.10">
    <property type="entry name" value="Rhodopsin 7-helix transmembrane proteins"/>
    <property type="match status" value="1"/>
</dbReference>
<evidence type="ECO:0000256" key="1">
    <source>
        <dbReference type="ARBA" id="ARBA00004370"/>
    </source>
</evidence>
<evidence type="ECO:0000313" key="5">
    <source>
        <dbReference type="EnsemblMetazoa" id="PPA41555.1"/>
    </source>
</evidence>
<protein>
    <submittedName>
        <fullName evidence="5">G protein-coupled receptor</fullName>
    </submittedName>
</protein>
<reference evidence="5" key="2">
    <citation type="submission" date="2022-06" db="UniProtKB">
        <authorList>
            <consortium name="EnsemblMetazoa"/>
        </authorList>
    </citation>
    <scope>IDENTIFICATION</scope>
    <source>
        <strain evidence="5">PS312</strain>
    </source>
</reference>
<reference evidence="6" key="1">
    <citation type="journal article" date="2008" name="Nat. Genet.">
        <title>The Pristionchus pacificus genome provides a unique perspective on nematode lifestyle and parasitism.</title>
        <authorList>
            <person name="Dieterich C."/>
            <person name="Clifton S.W."/>
            <person name="Schuster L.N."/>
            <person name="Chinwalla A."/>
            <person name="Delehaunty K."/>
            <person name="Dinkelacker I."/>
            <person name="Fulton L."/>
            <person name="Fulton R."/>
            <person name="Godfrey J."/>
            <person name="Minx P."/>
            <person name="Mitreva M."/>
            <person name="Roeseler W."/>
            <person name="Tian H."/>
            <person name="Witte H."/>
            <person name="Yang S.P."/>
            <person name="Wilson R.K."/>
            <person name="Sommer R.J."/>
        </authorList>
    </citation>
    <scope>NUCLEOTIDE SEQUENCE [LARGE SCALE GENOMIC DNA]</scope>
    <source>
        <strain evidence="6">PS312</strain>
    </source>
</reference>
<evidence type="ECO:0000256" key="4">
    <source>
        <dbReference type="ARBA" id="ARBA00023136"/>
    </source>
</evidence>
<organism evidence="5 6">
    <name type="scientific">Pristionchus pacificus</name>
    <name type="common">Parasitic nematode worm</name>
    <dbReference type="NCBI Taxonomy" id="54126"/>
    <lineage>
        <taxon>Eukaryota</taxon>
        <taxon>Metazoa</taxon>
        <taxon>Ecdysozoa</taxon>
        <taxon>Nematoda</taxon>
        <taxon>Chromadorea</taxon>
        <taxon>Rhabditida</taxon>
        <taxon>Rhabditina</taxon>
        <taxon>Diplogasteromorpha</taxon>
        <taxon>Diplogasteroidea</taxon>
        <taxon>Neodiplogasteridae</taxon>
        <taxon>Pristionchus</taxon>
    </lineage>
</organism>
<dbReference type="InterPro" id="IPR019424">
    <property type="entry name" value="7TM_GPCR_Srsx"/>
</dbReference>
<proteinExistence type="predicted"/>
<dbReference type="InterPro" id="IPR000276">
    <property type="entry name" value="GPCR_Rhodpsn"/>
</dbReference>
<dbReference type="Proteomes" id="UP000005239">
    <property type="component" value="Unassembled WGS sequence"/>
</dbReference>
<dbReference type="SUPFAM" id="SSF81321">
    <property type="entry name" value="Family A G protein-coupled receptor-like"/>
    <property type="match status" value="1"/>
</dbReference>
<dbReference type="AlphaFoldDB" id="A0A2A6CLS6"/>
<sequence>MVALSGMGFMCNLILLLTTVRSKSLRRPCNILIGSCALFDMLNEIGTLLAAPQVYLEESFSSRACVALLFLPGMGVVAGSFTVLSISIDRFLAISAPDRYRNMSLAVYLTIQYLSIFFFCAYNAILVFSFYRDRTLVSSDDVRFSLVTAAGIPVHFGIAVKLIVYYHTRQLSRGGQELARLFRAIVLVTTMFDLGGWAITQGSAAMLIAIDMADNYCGGVDKDQFADEKIRGLTVESTLVSSDDVRFSLVTAAGIPVHFGIAVKLIVYYHTRYFSGVKLCTYGKRTFADSLISKKPVICSSDYRDAVRRQFRRSGRIVDSATT</sequence>
<dbReference type="GO" id="GO:0004930">
    <property type="term" value="F:G protein-coupled receptor activity"/>
    <property type="evidence" value="ECO:0007669"/>
    <property type="project" value="InterPro"/>
</dbReference>
<evidence type="ECO:0000256" key="2">
    <source>
        <dbReference type="ARBA" id="ARBA00022692"/>
    </source>
</evidence>